<dbReference type="KEGG" id="puo:RZN69_22100"/>
<dbReference type="Gene3D" id="2.60.40.10">
    <property type="entry name" value="Immunoglobulins"/>
    <property type="match status" value="1"/>
</dbReference>
<dbReference type="GO" id="GO:0019391">
    <property type="term" value="P:glucuronoside catabolic process"/>
    <property type="evidence" value="ECO:0007669"/>
    <property type="project" value="TreeGrafter"/>
</dbReference>
<dbReference type="SUPFAM" id="SSF51445">
    <property type="entry name" value="(Trans)glycosidases"/>
    <property type="match status" value="1"/>
</dbReference>
<dbReference type="EC" id="3.2.1.31" evidence="2"/>
<evidence type="ECO:0000256" key="3">
    <source>
        <dbReference type="ARBA" id="ARBA00016205"/>
    </source>
</evidence>
<dbReference type="RefSeq" id="WP_317833777.1">
    <property type="nucleotide sequence ID" value="NZ_CP136920.1"/>
</dbReference>
<keyword evidence="4 8" id="KW-0378">Hydrolase</keyword>
<dbReference type="GO" id="GO:0030246">
    <property type="term" value="F:carbohydrate binding"/>
    <property type="evidence" value="ECO:0007669"/>
    <property type="project" value="TreeGrafter"/>
</dbReference>
<sequence length="563" mass="64167">MKPFPHYSKRQVDELDGLWDFAFFEGESLLDVEVANICFKKRTPVPAAFDTLPDQRAKRGTAAYRRILQIAPNSRSLLEFGAVSFTCRILIDGVCLKEHFCGYSPFEVELPVSDKRERELIVLADNRFDFERTPMHEAFFDFYQFGGIIRQVFLHHLPGNAIMDVHVDVQDLGNRLVKVAGRLDGQGVQDKEITITSLDINAESATAIADESGCFETTLSLGDAELWSPDSPALYCLHLCCGEDDMIVRFGFREVKTEGCKLLLNGEPVRLLGYNRHEYFPNYGPSTPYSQMVADIQILKDTGCNFVRGSHYPQDQHFLDLCDELGMLVWEEALGWGQREKQLTDKRFQEHHRVSLEEMVARSYNHPSIIIWGFLNEASSDEEFARPIFEESISYLRSAGGNRLVSYASMFPDKDLYFGLCDVVSINMYPGWYGCEDHPDPLSLIVPHIRAQIEKLAAAGLDDRPFLISEIGCEGLRGWHDEQRDFHSEEYQHDYLKLVCEEAVANQNLLGVCLWHFSDAKTYAGGRALMRPRAFNNKGTFDEYRRPKLGRDAVRSAFIKSQS</sequence>
<evidence type="ECO:0000256" key="1">
    <source>
        <dbReference type="ARBA" id="ARBA00007401"/>
    </source>
</evidence>
<evidence type="ECO:0000259" key="6">
    <source>
        <dbReference type="Pfam" id="PF00703"/>
    </source>
</evidence>
<proteinExistence type="inferred from homology"/>
<dbReference type="InterPro" id="IPR008979">
    <property type="entry name" value="Galactose-bd-like_sf"/>
</dbReference>
<dbReference type="GO" id="GO:0004566">
    <property type="term" value="F:beta-glucuronidase activity"/>
    <property type="evidence" value="ECO:0007669"/>
    <property type="project" value="UniProtKB-EC"/>
</dbReference>
<dbReference type="Gene3D" id="2.60.120.260">
    <property type="entry name" value="Galactose-binding domain-like"/>
    <property type="match status" value="1"/>
</dbReference>
<dbReference type="InterPro" id="IPR006103">
    <property type="entry name" value="Glyco_hydro_2_cat"/>
</dbReference>
<dbReference type="InterPro" id="IPR036156">
    <property type="entry name" value="Beta-gal/glucu_dom_sf"/>
</dbReference>
<evidence type="ECO:0000256" key="4">
    <source>
        <dbReference type="ARBA" id="ARBA00022801"/>
    </source>
</evidence>
<dbReference type="Proteomes" id="UP001304300">
    <property type="component" value="Chromosome"/>
</dbReference>
<dbReference type="InterPro" id="IPR017853">
    <property type="entry name" value="GH"/>
</dbReference>
<dbReference type="InterPro" id="IPR006102">
    <property type="entry name" value="Ig-like_GH2"/>
</dbReference>
<dbReference type="Gene3D" id="3.20.20.80">
    <property type="entry name" value="Glycosidases"/>
    <property type="match status" value="1"/>
</dbReference>
<feature type="domain" description="Glycoside hydrolase family 2 catalytic" evidence="7">
    <location>
        <begin position="257"/>
        <end position="528"/>
    </location>
</feature>
<evidence type="ECO:0000256" key="2">
    <source>
        <dbReference type="ARBA" id="ARBA00012761"/>
    </source>
</evidence>
<comment type="similarity">
    <text evidence="1">Belongs to the glycosyl hydrolase 2 family.</text>
</comment>
<evidence type="ECO:0000313" key="8">
    <source>
        <dbReference type="EMBL" id="WOO41321.1"/>
    </source>
</evidence>
<dbReference type="InterPro" id="IPR013783">
    <property type="entry name" value="Ig-like_fold"/>
</dbReference>
<dbReference type="Pfam" id="PF00703">
    <property type="entry name" value="Glyco_hydro_2"/>
    <property type="match status" value="1"/>
</dbReference>
<dbReference type="PRINTS" id="PR00132">
    <property type="entry name" value="GLHYDRLASE2"/>
</dbReference>
<dbReference type="AlphaFoldDB" id="A0AAQ3L9H9"/>
<dbReference type="EMBL" id="CP136920">
    <property type="protein sequence ID" value="WOO41321.1"/>
    <property type="molecule type" value="Genomic_DNA"/>
</dbReference>
<keyword evidence="9" id="KW-1185">Reference proteome</keyword>
<organism evidence="8 9">
    <name type="scientific">Rubellicoccus peritrichatus</name>
    <dbReference type="NCBI Taxonomy" id="3080537"/>
    <lineage>
        <taxon>Bacteria</taxon>
        <taxon>Pseudomonadati</taxon>
        <taxon>Verrucomicrobiota</taxon>
        <taxon>Opitutia</taxon>
        <taxon>Puniceicoccales</taxon>
        <taxon>Cerasicoccaceae</taxon>
        <taxon>Rubellicoccus</taxon>
    </lineage>
</organism>
<evidence type="ECO:0000259" key="7">
    <source>
        <dbReference type="Pfam" id="PF02836"/>
    </source>
</evidence>
<dbReference type="InterPro" id="IPR006101">
    <property type="entry name" value="Glyco_hydro_2"/>
</dbReference>
<dbReference type="SUPFAM" id="SSF49303">
    <property type="entry name" value="beta-Galactosidase/glucuronidase domain"/>
    <property type="match status" value="1"/>
</dbReference>
<evidence type="ECO:0000256" key="5">
    <source>
        <dbReference type="ARBA" id="ARBA00023295"/>
    </source>
</evidence>
<feature type="domain" description="Glycoside hydrolase family 2 immunoglobulin-like beta-sandwich" evidence="6">
    <location>
        <begin position="160"/>
        <end position="253"/>
    </location>
</feature>
<keyword evidence="5" id="KW-0326">Glycosidase</keyword>
<dbReference type="SUPFAM" id="SSF49785">
    <property type="entry name" value="Galactose-binding domain-like"/>
    <property type="match status" value="1"/>
</dbReference>
<dbReference type="PANTHER" id="PTHR10066:SF67">
    <property type="entry name" value="BETA-GLUCURONIDASE"/>
    <property type="match status" value="1"/>
</dbReference>
<accession>A0AAQ3L9H9</accession>
<reference evidence="8 9" key="1">
    <citation type="submission" date="2023-10" db="EMBL/GenBank/DDBJ databases">
        <title>Rubellicoccus peritrichatus gen. nov., sp. nov., isolated from an algae of coral reef tank.</title>
        <authorList>
            <person name="Luo J."/>
        </authorList>
    </citation>
    <scope>NUCLEOTIDE SEQUENCE [LARGE SCALE GENOMIC DNA]</scope>
    <source>
        <strain evidence="8 9">CR14</strain>
    </source>
</reference>
<evidence type="ECO:0000313" key="9">
    <source>
        <dbReference type="Proteomes" id="UP001304300"/>
    </source>
</evidence>
<name>A0AAQ3L9H9_9BACT</name>
<dbReference type="PANTHER" id="PTHR10066">
    <property type="entry name" value="BETA-GLUCURONIDASE"/>
    <property type="match status" value="1"/>
</dbReference>
<protein>
    <recommendedName>
        <fullName evidence="3">Beta-glucuronidase</fullName>
        <ecNumber evidence="2">3.2.1.31</ecNumber>
    </recommendedName>
</protein>
<dbReference type="Pfam" id="PF02836">
    <property type="entry name" value="Glyco_hydro_2_C"/>
    <property type="match status" value="1"/>
</dbReference>
<dbReference type="GO" id="GO:0005975">
    <property type="term" value="P:carbohydrate metabolic process"/>
    <property type="evidence" value="ECO:0007669"/>
    <property type="project" value="InterPro"/>
</dbReference>
<gene>
    <name evidence="8" type="ORF">RZN69_22100</name>
</gene>